<feature type="transmembrane region" description="Helical" evidence="1">
    <location>
        <begin position="287"/>
        <end position="304"/>
    </location>
</feature>
<gene>
    <name evidence="2" type="ORF">HK103_002901</name>
</gene>
<evidence type="ECO:0000256" key="1">
    <source>
        <dbReference type="SAM" id="Phobius"/>
    </source>
</evidence>
<sequence length="343" mass="38505">MDIQVDYPKSFAIFCAYFSSIFISLLFISKTLFNSLKFPKSRFFLLLALGSFLVTWYFMLEYFKDSYVQWKRQSGNNAEFSLNILSHWLEGTHLFDDAWKLVSVGYYQWFWSHQLCVFVVAVWTPFILYEGKRRNIPHIWAYMVIGQLVAISTASCLFYAAVASKAPTKNTFNKTGLLLLCVILGLAGVIYIPKVADTDLFITALIAVHVVCLLPLFPFGASKMTVQSRALTAGLYMFSAGAGLLILGQQVLDVWWTLPAGDFTDLVATFGSNLAEAFFHHPAQSSIGSDIVLVNLITIFYIMIEGADILLILLTPFLTPSVTLGLYLAQQEVSRISIPLKEE</sequence>
<name>A0AAD5UCY9_9FUNG</name>
<feature type="transmembrane region" description="Helical" evidence="1">
    <location>
        <begin position="43"/>
        <end position="63"/>
    </location>
</feature>
<keyword evidence="1" id="KW-1133">Transmembrane helix</keyword>
<feature type="transmembrane region" description="Helical" evidence="1">
    <location>
        <begin position="140"/>
        <end position="163"/>
    </location>
</feature>
<dbReference type="InterPro" id="IPR021362">
    <property type="entry name" value="DUF2834"/>
</dbReference>
<feature type="transmembrane region" description="Helical" evidence="1">
    <location>
        <begin position="200"/>
        <end position="218"/>
    </location>
</feature>
<feature type="transmembrane region" description="Helical" evidence="1">
    <location>
        <begin position="12"/>
        <end position="31"/>
    </location>
</feature>
<keyword evidence="1" id="KW-0812">Transmembrane</keyword>
<dbReference type="AlphaFoldDB" id="A0AAD5UCY9"/>
<dbReference type="EMBL" id="JADGKB010000203">
    <property type="protein sequence ID" value="KAJ3251077.1"/>
    <property type="molecule type" value="Genomic_DNA"/>
</dbReference>
<proteinExistence type="predicted"/>
<keyword evidence="3" id="KW-1185">Reference proteome</keyword>
<keyword evidence="1" id="KW-0472">Membrane</keyword>
<dbReference type="Pfam" id="PF11196">
    <property type="entry name" value="DUF2834"/>
    <property type="match status" value="1"/>
</dbReference>
<reference evidence="2" key="1">
    <citation type="submission" date="2020-05" db="EMBL/GenBank/DDBJ databases">
        <title>Phylogenomic resolution of chytrid fungi.</title>
        <authorList>
            <person name="Stajich J.E."/>
            <person name="Amses K."/>
            <person name="Simmons R."/>
            <person name="Seto K."/>
            <person name="Myers J."/>
            <person name="Bonds A."/>
            <person name="Quandt C.A."/>
            <person name="Barry K."/>
            <person name="Liu P."/>
            <person name="Grigoriev I."/>
            <person name="Longcore J.E."/>
            <person name="James T.Y."/>
        </authorList>
    </citation>
    <scope>NUCLEOTIDE SEQUENCE</scope>
    <source>
        <strain evidence="2">PLAUS21</strain>
    </source>
</reference>
<evidence type="ECO:0000313" key="3">
    <source>
        <dbReference type="Proteomes" id="UP001210925"/>
    </source>
</evidence>
<dbReference type="Proteomes" id="UP001210925">
    <property type="component" value="Unassembled WGS sequence"/>
</dbReference>
<evidence type="ECO:0000313" key="2">
    <source>
        <dbReference type="EMBL" id="KAJ3251077.1"/>
    </source>
</evidence>
<protein>
    <submittedName>
        <fullName evidence="2">Uncharacterized protein</fullName>
    </submittedName>
</protein>
<accession>A0AAD5UCY9</accession>
<comment type="caution">
    <text evidence="2">The sequence shown here is derived from an EMBL/GenBank/DDBJ whole genome shotgun (WGS) entry which is preliminary data.</text>
</comment>
<feature type="transmembrane region" description="Helical" evidence="1">
    <location>
        <begin position="109"/>
        <end position="128"/>
    </location>
</feature>
<feature type="transmembrane region" description="Helical" evidence="1">
    <location>
        <begin position="230"/>
        <end position="248"/>
    </location>
</feature>
<feature type="transmembrane region" description="Helical" evidence="1">
    <location>
        <begin position="175"/>
        <end position="194"/>
    </location>
</feature>
<organism evidence="2 3">
    <name type="scientific">Boothiomyces macroporosus</name>
    <dbReference type="NCBI Taxonomy" id="261099"/>
    <lineage>
        <taxon>Eukaryota</taxon>
        <taxon>Fungi</taxon>
        <taxon>Fungi incertae sedis</taxon>
        <taxon>Chytridiomycota</taxon>
        <taxon>Chytridiomycota incertae sedis</taxon>
        <taxon>Chytridiomycetes</taxon>
        <taxon>Rhizophydiales</taxon>
        <taxon>Terramycetaceae</taxon>
        <taxon>Boothiomyces</taxon>
    </lineage>
</organism>